<feature type="compositionally biased region" description="Low complexity" evidence="1">
    <location>
        <begin position="183"/>
        <end position="199"/>
    </location>
</feature>
<evidence type="ECO:0000256" key="1">
    <source>
        <dbReference type="SAM" id="MobiDB-lite"/>
    </source>
</evidence>
<dbReference type="EMBL" id="MU151243">
    <property type="protein sequence ID" value="KAF9446487.1"/>
    <property type="molecule type" value="Genomic_DNA"/>
</dbReference>
<feature type="compositionally biased region" description="Polar residues" evidence="1">
    <location>
        <begin position="161"/>
        <end position="174"/>
    </location>
</feature>
<dbReference type="Proteomes" id="UP000807342">
    <property type="component" value="Unassembled WGS sequence"/>
</dbReference>
<comment type="caution">
    <text evidence="3">The sequence shown here is derived from an EMBL/GenBank/DDBJ whole genome shotgun (WGS) entry which is preliminary data.</text>
</comment>
<name>A0A9P5XAN1_9AGAR</name>
<feature type="compositionally biased region" description="Low complexity" evidence="1">
    <location>
        <begin position="211"/>
        <end position="225"/>
    </location>
</feature>
<dbReference type="InterPro" id="IPR046522">
    <property type="entry name" value="DUF6699"/>
</dbReference>
<feature type="compositionally biased region" description="Low complexity" evidence="1">
    <location>
        <begin position="11"/>
        <end position="42"/>
    </location>
</feature>
<dbReference type="OrthoDB" id="3144234at2759"/>
<feature type="region of interest" description="Disordered" evidence="1">
    <location>
        <begin position="155"/>
        <end position="225"/>
    </location>
</feature>
<reference evidence="3" key="1">
    <citation type="submission" date="2020-11" db="EMBL/GenBank/DDBJ databases">
        <authorList>
            <consortium name="DOE Joint Genome Institute"/>
            <person name="Ahrendt S."/>
            <person name="Riley R."/>
            <person name="Andreopoulos W."/>
            <person name="Labutti K."/>
            <person name="Pangilinan J."/>
            <person name="Ruiz-Duenas F.J."/>
            <person name="Barrasa J.M."/>
            <person name="Sanchez-Garcia M."/>
            <person name="Camarero S."/>
            <person name="Miyauchi S."/>
            <person name="Serrano A."/>
            <person name="Linde D."/>
            <person name="Babiker R."/>
            <person name="Drula E."/>
            <person name="Ayuso-Fernandez I."/>
            <person name="Pacheco R."/>
            <person name="Padilla G."/>
            <person name="Ferreira P."/>
            <person name="Barriuso J."/>
            <person name="Kellner H."/>
            <person name="Castanera R."/>
            <person name="Alfaro M."/>
            <person name="Ramirez L."/>
            <person name="Pisabarro A.G."/>
            <person name="Kuo A."/>
            <person name="Tritt A."/>
            <person name="Lipzen A."/>
            <person name="He G."/>
            <person name="Yan M."/>
            <person name="Ng V."/>
            <person name="Cullen D."/>
            <person name="Martin F."/>
            <person name="Rosso M.-N."/>
            <person name="Henrissat B."/>
            <person name="Hibbett D."/>
            <person name="Martinez A.T."/>
            <person name="Grigoriev I.V."/>
        </authorList>
    </citation>
    <scope>NUCLEOTIDE SEQUENCE</scope>
    <source>
        <strain evidence="3">MF-IS2</strain>
    </source>
</reference>
<keyword evidence="4" id="KW-1185">Reference proteome</keyword>
<evidence type="ECO:0000259" key="2">
    <source>
        <dbReference type="Pfam" id="PF20415"/>
    </source>
</evidence>
<sequence length="360" mass="38462">MPSPPPFRPGRLSISPSRNSSSPSSPTSRSPQRNQHNQQRPPAFKLHPYLQTTQRPTVEKIHSSIIWDLRENPLTSAQDAFKLDTPTARLSPELLNAYATDPPVAFLNVTCGYPEHWTLVVYASALTQAVGGAGGTGAGMRNTVPVYPPADVHRREHGHARSSSASPQGGTAQLTIAGPPHRPTMSTVPLPVVTPSSTPGLSPVSFNSPLASPTTATTAVAGTSSSREVGITIADLLQAIYDHLHTESVSLVELSTRQPRQRALIEDAYDKRRRMSASSPTRPQFHGNESLLGLGSPMSPTFAVNFTSPESAVSTSSAGDGGEGEGMKRVDMLLMHTLFAGMDVDPEKDMTVILSLRRPA</sequence>
<dbReference type="AlphaFoldDB" id="A0A9P5XAN1"/>
<accession>A0A9P5XAN1</accession>
<protein>
    <recommendedName>
        <fullName evidence="2">DUF6699 domain-containing protein</fullName>
    </recommendedName>
</protein>
<feature type="region of interest" description="Disordered" evidence="1">
    <location>
        <begin position="1"/>
        <end position="48"/>
    </location>
</feature>
<proteinExistence type="predicted"/>
<organism evidence="3 4">
    <name type="scientific">Macrolepiota fuliginosa MF-IS2</name>
    <dbReference type="NCBI Taxonomy" id="1400762"/>
    <lineage>
        <taxon>Eukaryota</taxon>
        <taxon>Fungi</taxon>
        <taxon>Dikarya</taxon>
        <taxon>Basidiomycota</taxon>
        <taxon>Agaricomycotina</taxon>
        <taxon>Agaricomycetes</taxon>
        <taxon>Agaricomycetidae</taxon>
        <taxon>Agaricales</taxon>
        <taxon>Agaricineae</taxon>
        <taxon>Agaricaceae</taxon>
        <taxon>Macrolepiota</taxon>
    </lineage>
</organism>
<dbReference type="Pfam" id="PF20415">
    <property type="entry name" value="DUF6699"/>
    <property type="match status" value="1"/>
</dbReference>
<gene>
    <name evidence="3" type="ORF">P691DRAFT_184616</name>
</gene>
<evidence type="ECO:0000313" key="3">
    <source>
        <dbReference type="EMBL" id="KAF9446487.1"/>
    </source>
</evidence>
<evidence type="ECO:0000313" key="4">
    <source>
        <dbReference type="Proteomes" id="UP000807342"/>
    </source>
</evidence>
<feature type="domain" description="DUF6699" evidence="2">
    <location>
        <begin position="224"/>
        <end position="281"/>
    </location>
</feature>